<dbReference type="PANTHER" id="PTHR13847:SF289">
    <property type="entry name" value="GLYCINE OXIDASE"/>
    <property type="match status" value="1"/>
</dbReference>
<reference evidence="3 4" key="1">
    <citation type="submission" date="2024-06" db="EMBL/GenBank/DDBJ databases">
        <title>Genomic Encyclopedia of Type Strains, Phase IV (KMG-IV): sequencing the most valuable type-strain genomes for metagenomic binning, comparative biology and taxonomic classification.</title>
        <authorList>
            <person name="Goeker M."/>
        </authorList>
    </citation>
    <scope>NUCLEOTIDE SEQUENCE [LARGE SCALE GENOMIC DNA]</scope>
    <source>
        <strain evidence="3 4">DSM 21331</strain>
    </source>
</reference>
<dbReference type="Proteomes" id="UP001549145">
    <property type="component" value="Unassembled WGS sequence"/>
</dbReference>
<name>A0ABV2L725_9HYPH</name>
<keyword evidence="1 3" id="KW-0560">Oxidoreductase</keyword>
<dbReference type="PANTHER" id="PTHR13847">
    <property type="entry name" value="SARCOSINE DEHYDROGENASE-RELATED"/>
    <property type="match status" value="1"/>
</dbReference>
<accession>A0ABV2L725</accession>
<evidence type="ECO:0000313" key="3">
    <source>
        <dbReference type="EMBL" id="MET3693636.1"/>
    </source>
</evidence>
<organism evidence="3 4">
    <name type="scientific">Methylobacterium goesingense</name>
    <dbReference type="NCBI Taxonomy" id="243690"/>
    <lineage>
        <taxon>Bacteria</taxon>
        <taxon>Pseudomonadati</taxon>
        <taxon>Pseudomonadota</taxon>
        <taxon>Alphaproteobacteria</taxon>
        <taxon>Hyphomicrobiales</taxon>
        <taxon>Methylobacteriaceae</taxon>
        <taxon>Methylobacterium</taxon>
    </lineage>
</organism>
<dbReference type="RefSeq" id="WP_238279144.1">
    <property type="nucleotide sequence ID" value="NZ_BPQL01000051.1"/>
</dbReference>
<evidence type="ECO:0000313" key="4">
    <source>
        <dbReference type="Proteomes" id="UP001549145"/>
    </source>
</evidence>
<dbReference type="Pfam" id="PF01266">
    <property type="entry name" value="DAO"/>
    <property type="match status" value="1"/>
</dbReference>
<feature type="domain" description="FAD dependent oxidoreductase" evidence="2">
    <location>
        <begin position="11"/>
        <end position="403"/>
    </location>
</feature>
<dbReference type="InterPro" id="IPR036188">
    <property type="entry name" value="FAD/NAD-bd_sf"/>
</dbReference>
<sequence length="437" mass="46555">MSSVAPEAELDVAVIGGGMVGLASALALRERDVRVVLLDPGEARARTSYGNAGVISRGSIFPMSSPALWAKLPSYLRNADRGLRLRHAHVARVIPWTAHFLAAARTSAWERAAAALLPLTSAALAEHARLADRAGAAHLLSRPGWIKLYRTDDAFASAELERAILRRHGIALDILDSDAIRDVEPALVRTYARGMLLPETGAVSDPGALVEAYERLFLDLGGQILRQAALRLVPVEDGWQIHHAAGVVRARQVVLAAGAASAEIARGLGYRFAFAAERGYHRHFALHPDSPPLTRPVLDTGAGSILAPMGDGRVRVLSGVELNARTAAPDYHQIEAASREAAGTLRLGAPLDNRPWMGVRPSTPDGMPVIGAAPRHRGLIFAFGHGHIGLSTGAITGRLVADLATGATPAIPLAPFAPQRLLGWPCWRLPKEERRSA</sequence>
<dbReference type="EMBL" id="JBEPMM010000009">
    <property type="protein sequence ID" value="MET3693636.1"/>
    <property type="molecule type" value="Genomic_DNA"/>
</dbReference>
<protein>
    <submittedName>
        <fullName evidence="3">D-amino-acid dehydrogenase</fullName>
        <ecNumber evidence="3">1.4.99.-</ecNumber>
    </submittedName>
</protein>
<dbReference type="SUPFAM" id="SSF51905">
    <property type="entry name" value="FAD/NAD(P)-binding domain"/>
    <property type="match status" value="1"/>
</dbReference>
<gene>
    <name evidence="3" type="ORF">ABID43_003187</name>
</gene>
<dbReference type="GO" id="GO:0016491">
    <property type="term" value="F:oxidoreductase activity"/>
    <property type="evidence" value="ECO:0007669"/>
    <property type="project" value="UniProtKB-KW"/>
</dbReference>
<dbReference type="InterPro" id="IPR006076">
    <property type="entry name" value="FAD-dep_OxRdtase"/>
</dbReference>
<keyword evidence="4" id="KW-1185">Reference proteome</keyword>
<comment type="caution">
    <text evidence="3">The sequence shown here is derived from an EMBL/GenBank/DDBJ whole genome shotgun (WGS) entry which is preliminary data.</text>
</comment>
<dbReference type="EC" id="1.4.99.-" evidence="3"/>
<evidence type="ECO:0000256" key="1">
    <source>
        <dbReference type="ARBA" id="ARBA00023002"/>
    </source>
</evidence>
<evidence type="ECO:0000259" key="2">
    <source>
        <dbReference type="Pfam" id="PF01266"/>
    </source>
</evidence>
<dbReference type="Gene3D" id="3.30.9.10">
    <property type="entry name" value="D-Amino Acid Oxidase, subunit A, domain 2"/>
    <property type="match status" value="1"/>
</dbReference>
<dbReference type="Gene3D" id="3.50.50.60">
    <property type="entry name" value="FAD/NAD(P)-binding domain"/>
    <property type="match status" value="1"/>
</dbReference>
<proteinExistence type="predicted"/>